<dbReference type="AlphaFoldDB" id="A0A371GSF3"/>
<dbReference type="Proteomes" id="UP000257109">
    <property type="component" value="Unassembled WGS sequence"/>
</dbReference>
<dbReference type="Pfam" id="PF25597">
    <property type="entry name" value="SH3_retrovirus"/>
    <property type="match status" value="1"/>
</dbReference>
<keyword evidence="3" id="KW-1185">Reference proteome</keyword>
<feature type="non-terminal residue" evidence="2">
    <location>
        <position position="1"/>
    </location>
</feature>
<reference evidence="2" key="1">
    <citation type="submission" date="2018-05" db="EMBL/GenBank/DDBJ databases">
        <title>Draft genome of Mucuna pruriens seed.</title>
        <authorList>
            <person name="Nnadi N.E."/>
            <person name="Vos R."/>
            <person name="Hasami M.H."/>
            <person name="Devisetty U.K."/>
            <person name="Aguiy J.C."/>
        </authorList>
    </citation>
    <scope>NUCLEOTIDE SEQUENCE [LARGE SCALE GENOMIC DNA]</scope>
    <source>
        <strain evidence="2">JCA_2017</strain>
    </source>
</reference>
<organism evidence="2 3">
    <name type="scientific">Mucuna pruriens</name>
    <name type="common">Velvet bean</name>
    <name type="synonym">Dolichos pruriens</name>
    <dbReference type="NCBI Taxonomy" id="157652"/>
    <lineage>
        <taxon>Eukaryota</taxon>
        <taxon>Viridiplantae</taxon>
        <taxon>Streptophyta</taxon>
        <taxon>Embryophyta</taxon>
        <taxon>Tracheophyta</taxon>
        <taxon>Spermatophyta</taxon>
        <taxon>Magnoliopsida</taxon>
        <taxon>eudicotyledons</taxon>
        <taxon>Gunneridae</taxon>
        <taxon>Pentapetalae</taxon>
        <taxon>rosids</taxon>
        <taxon>fabids</taxon>
        <taxon>Fabales</taxon>
        <taxon>Fabaceae</taxon>
        <taxon>Papilionoideae</taxon>
        <taxon>50 kb inversion clade</taxon>
        <taxon>NPAAA clade</taxon>
        <taxon>indigoferoid/millettioid clade</taxon>
        <taxon>Phaseoleae</taxon>
        <taxon>Mucuna</taxon>
    </lineage>
</organism>
<proteinExistence type="predicted"/>
<dbReference type="InterPro" id="IPR057670">
    <property type="entry name" value="SH3_retrovirus"/>
</dbReference>
<dbReference type="EMBL" id="QJKJ01004600">
    <property type="protein sequence ID" value="RDX93484.1"/>
    <property type="molecule type" value="Genomic_DNA"/>
</dbReference>
<name>A0A371GSF3_MUCPR</name>
<gene>
    <name evidence="2" type="ORF">CR513_24254</name>
</gene>
<accession>A0A371GSF3</accession>
<sequence>MYLYLLHSKDGASNAFKIVRFDRGEKYYDKYNGNAQALGLFTKHLVTKRLETKFVTYTRLGCLSEVRIYNLQEKKLNPKIISGYFIGYTKQSQGHRFYPSTHNTRIVELRNAKFLENDLISRRQFQDIDHYEAQSSISSNRKIFIHISQVQTGVRHPTIKVPQVVENDLVDQIVDEEQQDYVEQQ</sequence>
<evidence type="ECO:0000313" key="2">
    <source>
        <dbReference type="EMBL" id="RDX93484.1"/>
    </source>
</evidence>
<comment type="caution">
    <text evidence="2">The sequence shown here is derived from an EMBL/GenBank/DDBJ whole genome shotgun (WGS) entry which is preliminary data.</text>
</comment>
<protein>
    <recommendedName>
        <fullName evidence="1">Retroviral polymerase SH3-like domain-containing protein</fullName>
    </recommendedName>
</protein>
<evidence type="ECO:0000313" key="3">
    <source>
        <dbReference type="Proteomes" id="UP000257109"/>
    </source>
</evidence>
<feature type="domain" description="Retroviral polymerase SH3-like" evidence="1">
    <location>
        <begin position="62"/>
        <end position="119"/>
    </location>
</feature>
<evidence type="ECO:0000259" key="1">
    <source>
        <dbReference type="Pfam" id="PF25597"/>
    </source>
</evidence>